<dbReference type="EMBL" id="FN667741">
    <property type="protein sequence ID" value="CBJ83013.1"/>
    <property type="molecule type" value="Genomic_DNA"/>
</dbReference>
<dbReference type="KEGG" id="xbo:XBJ1_3895"/>
<dbReference type="Gene3D" id="1.20.58.1000">
    <property type="entry name" value="Metal-sensitive repressor, helix protomer"/>
    <property type="match status" value="1"/>
</dbReference>
<accession>D3V5T4</accession>
<dbReference type="GO" id="GO:0045892">
    <property type="term" value="P:negative regulation of DNA-templated transcription"/>
    <property type="evidence" value="ECO:0007669"/>
    <property type="project" value="UniProtKB-ARBA"/>
</dbReference>
<protein>
    <recommendedName>
        <fullName evidence="4">Regulator protein that represses frmRAB operon</fullName>
    </recommendedName>
</protein>
<evidence type="ECO:0000313" key="2">
    <source>
        <dbReference type="EMBL" id="CBJ83013.1"/>
    </source>
</evidence>
<dbReference type="STRING" id="406818.XBJ1_3895"/>
<comment type="similarity">
    <text evidence="1">Belongs to the FrmR/RcnR family.</text>
</comment>
<dbReference type="eggNOG" id="COG1937">
    <property type="taxonomic scope" value="Bacteria"/>
</dbReference>
<gene>
    <name evidence="2" type="ordered locus">XBJ1_3895</name>
</gene>
<dbReference type="Proteomes" id="UP000002045">
    <property type="component" value="Chromosome"/>
</dbReference>
<dbReference type="GO" id="GO:0003677">
    <property type="term" value="F:DNA binding"/>
    <property type="evidence" value="ECO:0007669"/>
    <property type="project" value="InterPro"/>
</dbReference>
<proteinExistence type="inferred from homology"/>
<dbReference type="GO" id="GO:0046872">
    <property type="term" value="F:metal ion binding"/>
    <property type="evidence" value="ECO:0007669"/>
    <property type="project" value="InterPro"/>
</dbReference>
<evidence type="ECO:0000313" key="3">
    <source>
        <dbReference type="Proteomes" id="UP000002045"/>
    </source>
</evidence>
<dbReference type="Pfam" id="PF02583">
    <property type="entry name" value="Trns_repr_metal"/>
    <property type="match status" value="1"/>
</dbReference>
<dbReference type="InterPro" id="IPR003735">
    <property type="entry name" value="Metal_Tscrpt_repr"/>
</dbReference>
<dbReference type="HOGENOM" id="CLU_130332_3_1_6"/>
<name>D3V5T4_XENBS</name>
<dbReference type="InterPro" id="IPR038390">
    <property type="entry name" value="Metal_Tscrpt_repr_sf"/>
</dbReference>
<evidence type="ECO:0000256" key="1">
    <source>
        <dbReference type="ARBA" id="ARBA00005260"/>
    </source>
</evidence>
<reference evidence="2" key="1">
    <citation type="journal article" date="2011" name="PLoS ONE">
        <title>The entomopathogenic bacterial endosymbionts xenorhabdus and photorhabdus: convergent lifestyles from divergent genomes.</title>
        <authorList>
            <person name="Chaston J.M."/>
            <person name="Suen G."/>
            <person name="Tucker S.L."/>
            <person name="Andersen A.W."/>
            <person name="Bhasin A."/>
            <person name="Bode E."/>
            <person name="Bode H.B."/>
            <person name="Brachmann A.O."/>
            <person name="Cowles C.E."/>
            <person name="Cowles K.N."/>
            <person name="Darby C."/>
            <person name="de Leon L."/>
            <person name="Drace K."/>
            <person name="Du Z."/>
            <person name="Givaudan A."/>
            <person name="Herbert Tran E.E."/>
            <person name="Jewell K.A."/>
            <person name="Knack J.J."/>
            <person name="Krasomil-Osterfeld K.C."/>
            <person name="Kukor R."/>
            <person name="Lanois A."/>
            <person name="Latreille P."/>
            <person name="Leimgruber N.K."/>
            <person name="Lipke C.M."/>
            <person name="Liu R."/>
            <person name="Lu X."/>
            <person name="Martens E.C."/>
            <person name="Marri P.R."/>
            <person name="Medigue C."/>
            <person name="Menard M.L."/>
            <person name="Miller N.M."/>
            <person name="Morales-Soto N."/>
            <person name="Norton S."/>
            <person name="Ogier J.C."/>
            <person name="Orchard S.S."/>
            <person name="Park D."/>
            <person name="Park Y."/>
            <person name="Qurollo B.A."/>
            <person name="Sugar D.R."/>
            <person name="Richards G.R."/>
            <person name="Rouy Z."/>
            <person name="Slominski B."/>
            <person name="Slominski K."/>
            <person name="Snyder H."/>
            <person name="Tjaden B.C."/>
            <person name="van der Hoeven R."/>
            <person name="Welch R.D."/>
            <person name="Wheeler C."/>
            <person name="Xiang B."/>
            <person name="Barbazuk B."/>
            <person name="Gaudriault S."/>
            <person name="Goodner B."/>
            <person name="Slater S.C."/>
            <person name="Forst S."/>
            <person name="Goldman B.S."/>
            <person name="Goodrich-Blair H."/>
        </authorList>
    </citation>
    <scope>NUCLEOTIDE SEQUENCE [LARGE SCALE GENOMIC DNA]</scope>
    <source>
        <strain evidence="2">SS-2004</strain>
    </source>
</reference>
<evidence type="ECO:0008006" key="4">
    <source>
        <dbReference type="Google" id="ProtNLM"/>
    </source>
</evidence>
<dbReference type="AlphaFoldDB" id="D3V5T4"/>
<sequence>MLQQIAAIRGAVNGLMAGVLESHLREELTNTEQTPEAQKASIEDAVSLIRTYLR</sequence>
<organism evidence="2 3">
    <name type="scientific">Xenorhabdus bovienii (strain SS-2004)</name>
    <name type="common">Xenorhabdus nematophila subsp. bovienii</name>
    <dbReference type="NCBI Taxonomy" id="406818"/>
    <lineage>
        <taxon>Bacteria</taxon>
        <taxon>Pseudomonadati</taxon>
        <taxon>Pseudomonadota</taxon>
        <taxon>Gammaproteobacteria</taxon>
        <taxon>Enterobacterales</taxon>
        <taxon>Morganellaceae</taxon>
        <taxon>Xenorhabdus</taxon>
    </lineage>
</organism>